<evidence type="ECO:0000313" key="2">
    <source>
        <dbReference type="EMBL" id="MQA40354.1"/>
    </source>
</evidence>
<feature type="transmembrane region" description="Helical" evidence="1">
    <location>
        <begin position="61"/>
        <end position="79"/>
    </location>
</feature>
<keyword evidence="1" id="KW-0812">Transmembrane</keyword>
<keyword evidence="1" id="KW-1133">Transmembrane helix</keyword>
<dbReference type="AlphaFoldDB" id="A0A6A7N5I9"/>
<evidence type="ECO:0000313" key="3">
    <source>
        <dbReference type="Proteomes" id="UP000440498"/>
    </source>
</evidence>
<dbReference type="RefSeq" id="WP_152839559.1">
    <property type="nucleotide sequence ID" value="NZ_WHUG01000008.1"/>
</dbReference>
<reference evidence="2 3" key="1">
    <citation type="submission" date="2019-10" db="EMBL/GenBank/DDBJ databases">
        <title>Two novel species isolated from a subtropical stream in China.</title>
        <authorList>
            <person name="Lu H."/>
        </authorList>
    </citation>
    <scope>NUCLEOTIDE SEQUENCE [LARGE SCALE GENOMIC DNA]</scope>
    <source>
        <strain evidence="2 3">FT29W</strain>
    </source>
</reference>
<proteinExistence type="predicted"/>
<keyword evidence="1" id="KW-0472">Membrane</keyword>
<dbReference type="Proteomes" id="UP000440498">
    <property type="component" value="Unassembled WGS sequence"/>
</dbReference>
<accession>A0A6A7N5I9</accession>
<keyword evidence="3" id="KW-1185">Reference proteome</keyword>
<protein>
    <submittedName>
        <fullName evidence="2">Uncharacterized protein</fullName>
    </submittedName>
</protein>
<organism evidence="2 3">
    <name type="scientific">Rugamonas aquatica</name>
    <dbReference type="NCBI Taxonomy" id="2743357"/>
    <lineage>
        <taxon>Bacteria</taxon>
        <taxon>Pseudomonadati</taxon>
        <taxon>Pseudomonadota</taxon>
        <taxon>Betaproteobacteria</taxon>
        <taxon>Burkholderiales</taxon>
        <taxon>Oxalobacteraceae</taxon>
        <taxon>Telluria group</taxon>
        <taxon>Rugamonas</taxon>
    </lineage>
</organism>
<gene>
    <name evidence="2" type="ORF">GEV02_19565</name>
</gene>
<dbReference type="EMBL" id="WHUG01000008">
    <property type="protein sequence ID" value="MQA40354.1"/>
    <property type="molecule type" value="Genomic_DNA"/>
</dbReference>
<feature type="transmembrane region" description="Helical" evidence="1">
    <location>
        <begin position="35"/>
        <end position="55"/>
    </location>
</feature>
<evidence type="ECO:0000256" key="1">
    <source>
        <dbReference type="SAM" id="Phobius"/>
    </source>
</evidence>
<comment type="caution">
    <text evidence="2">The sequence shown here is derived from an EMBL/GenBank/DDBJ whole genome shotgun (WGS) entry which is preliminary data.</text>
</comment>
<name>A0A6A7N5I9_9BURK</name>
<sequence length="91" mass="10265">MATTGASKRPQAADANREGRLNFGIKFMKNKIYQMNLYFLCSGLLTMAILGFVYLGKFSPGLLFGPLAIFFANQGAVIYKERIVDREKYEE</sequence>